<proteinExistence type="predicted"/>
<keyword evidence="2 4" id="KW-0378">Hydrolase</keyword>
<evidence type="ECO:0000313" key="4">
    <source>
        <dbReference type="EMBL" id="CCG02654.1"/>
    </source>
</evidence>
<evidence type="ECO:0000313" key="5">
    <source>
        <dbReference type="Proteomes" id="UP000007517"/>
    </source>
</evidence>
<evidence type="ECO:0000256" key="2">
    <source>
        <dbReference type="ARBA" id="ARBA00022801"/>
    </source>
</evidence>
<evidence type="ECO:0000256" key="1">
    <source>
        <dbReference type="ARBA" id="ARBA00022729"/>
    </source>
</evidence>
<name>H6RNA6_BLASD</name>
<dbReference type="AlphaFoldDB" id="H6RNA6"/>
<dbReference type="EMBL" id="FO117623">
    <property type="protein sequence ID" value="CCG02654.1"/>
    <property type="molecule type" value="Genomic_DNA"/>
</dbReference>
<dbReference type="eggNOG" id="COG1409">
    <property type="taxonomic scope" value="Bacteria"/>
</dbReference>
<dbReference type="STRING" id="1146883.BLASA_1735"/>
<dbReference type="InterPro" id="IPR029052">
    <property type="entry name" value="Metallo-depent_PP-like"/>
</dbReference>
<keyword evidence="1" id="KW-0732">Signal</keyword>
<dbReference type="GO" id="GO:0003993">
    <property type="term" value="F:acid phosphatase activity"/>
    <property type="evidence" value="ECO:0007669"/>
    <property type="project" value="UniProtKB-EC"/>
</dbReference>
<dbReference type="PANTHER" id="PTHR10161">
    <property type="entry name" value="TARTRATE-RESISTANT ACID PHOSPHATASE TYPE 5"/>
    <property type="match status" value="1"/>
</dbReference>
<dbReference type="Proteomes" id="UP000007517">
    <property type="component" value="Chromosome"/>
</dbReference>
<dbReference type="Gene3D" id="3.60.21.10">
    <property type="match status" value="1"/>
</dbReference>
<keyword evidence="5" id="KW-1185">Reference proteome</keyword>
<dbReference type="EC" id="3.1.3.2" evidence="4"/>
<dbReference type="Pfam" id="PF00149">
    <property type="entry name" value="Metallophos"/>
    <property type="match status" value="1"/>
</dbReference>
<dbReference type="SUPFAM" id="SSF56300">
    <property type="entry name" value="Metallo-dependent phosphatases"/>
    <property type="match status" value="1"/>
</dbReference>
<dbReference type="OrthoDB" id="9804511at2"/>
<dbReference type="InterPro" id="IPR004843">
    <property type="entry name" value="Calcineurin-like_PHP"/>
</dbReference>
<protein>
    <submittedName>
        <fullName evidence="4">Putative Acid phosphatase</fullName>
        <ecNumber evidence="4">3.1.3.2</ecNumber>
    </submittedName>
</protein>
<organism evidence="4 5">
    <name type="scientific">Blastococcus saxobsidens (strain DD2)</name>
    <dbReference type="NCBI Taxonomy" id="1146883"/>
    <lineage>
        <taxon>Bacteria</taxon>
        <taxon>Bacillati</taxon>
        <taxon>Actinomycetota</taxon>
        <taxon>Actinomycetes</taxon>
        <taxon>Geodermatophilales</taxon>
        <taxon>Geodermatophilaceae</taxon>
        <taxon>Blastococcus</taxon>
    </lineage>
</organism>
<evidence type="ECO:0000259" key="3">
    <source>
        <dbReference type="Pfam" id="PF00149"/>
    </source>
</evidence>
<dbReference type="HOGENOM" id="CLU_637403_0_0_11"/>
<accession>H6RNA6</accession>
<dbReference type="KEGG" id="bsd:BLASA_1735"/>
<gene>
    <name evidence="4" type="ordered locus">BLASA_1735</name>
</gene>
<dbReference type="RefSeq" id="WP_014375544.1">
    <property type="nucleotide sequence ID" value="NC_016943.1"/>
</dbReference>
<feature type="domain" description="Calcineurin-like phosphoesterase" evidence="3">
    <location>
        <begin position="163"/>
        <end position="380"/>
    </location>
</feature>
<reference evidence="5" key="2">
    <citation type="submission" date="2012-02" db="EMBL/GenBank/DDBJ databases">
        <title>Complete genome sequence of Blastococcus saxobsidens strain DD2.</title>
        <authorList>
            <person name="Genoscope."/>
        </authorList>
    </citation>
    <scope>NUCLEOTIDE SEQUENCE [LARGE SCALE GENOMIC DNA]</scope>
    <source>
        <strain evidence="5">DD2</strain>
    </source>
</reference>
<reference evidence="4 5" key="1">
    <citation type="journal article" date="2012" name="J. Bacteriol.">
        <title>Genome Sequence of Blastococcus saxobsidens DD2, a Stone-Inhabiting Bacterium.</title>
        <authorList>
            <person name="Chouaia B."/>
            <person name="Crotti E."/>
            <person name="Brusetti L."/>
            <person name="Daffonchio D."/>
            <person name="Essoussi I."/>
            <person name="Nouioui I."/>
            <person name="Sbissi I."/>
            <person name="Ghodhbane-Gtari F."/>
            <person name="Gtari M."/>
            <person name="Vacherie B."/>
            <person name="Barbe V."/>
            <person name="Medigue C."/>
            <person name="Gury J."/>
            <person name="Pujic P."/>
            <person name="Normand P."/>
        </authorList>
    </citation>
    <scope>NUCLEOTIDE SEQUENCE [LARGE SCALE GENOMIC DNA]</scope>
    <source>
        <strain evidence="4 5">DD2</strain>
    </source>
</reference>
<dbReference type="PANTHER" id="PTHR10161:SF14">
    <property type="entry name" value="TARTRATE-RESISTANT ACID PHOSPHATASE TYPE 5"/>
    <property type="match status" value="1"/>
</dbReference>
<dbReference type="InterPro" id="IPR051558">
    <property type="entry name" value="Metallophosphoesterase_PAP"/>
</dbReference>
<sequence>MPDTHFEPFVHLVDLAPDRALIAWGGFWFRRDAPDGSWQVVGDDELGELDRGRTGSIGARSEPYGSAVVEVFDRSGDVVAEARTDTGNHVWVDGLSPDTGYGYRIRVDGLPWAEGPRMDWGPVERGGLDLRPGDRAYDLRFRTHPAPGVAVPLDFAVLGDYGIGVLTDTGSGRRQRQVADVLHRLTEEPGVRLVITVGDNVYPSAGTRGSQGSGAQDSDWYGSFYQPYRYVLSRVPVYPTVGNHDTSDAESSDDREQIRDNFHTDARFTPEVAGPRASVDPGMFYRFGFGADVEFVCIDTSLSRDLATEHFFEDPRHEEFLEQAFPDDGGAGRRWRFPFSHHPAYCAGPHHGNTEPMVEHLVPLFARAGVRAAFAGHEHNFQLARVDGIDYFVSGAGGKLREDPPEDFGPAGTVAWGAQVHLLLARVDGNTLTVTPLTAVTADGATAPMTPRAPDGAAVEVPFVVRHDR</sequence>